<accession>A0A498C5R7</accession>
<comment type="function">
    <text evidence="1">Removes C-terminal D-alanyl residues from sugar-peptide cell wall precursors.</text>
</comment>
<dbReference type="AlphaFoldDB" id="A0A498C5R7"/>
<feature type="signal peptide" evidence="16">
    <location>
        <begin position="1"/>
        <end position="22"/>
    </location>
</feature>
<dbReference type="EC" id="3.4.16.4" evidence="4"/>
<dbReference type="EMBL" id="RCDA01000001">
    <property type="protein sequence ID" value="RLK51584.1"/>
    <property type="molecule type" value="Genomic_DNA"/>
</dbReference>
<dbReference type="InterPro" id="IPR012338">
    <property type="entry name" value="Beta-lactam/transpept-like"/>
</dbReference>
<dbReference type="GO" id="GO:0071555">
    <property type="term" value="P:cell wall organization"/>
    <property type="evidence" value="ECO:0007669"/>
    <property type="project" value="UniProtKB-KW"/>
</dbReference>
<comment type="pathway">
    <text evidence="2">Cell wall biogenesis; peptidoglycan biosynthesis.</text>
</comment>
<dbReference type="Pfam" id="PF07943">
    <property type="entry name" value="PBP5_C"/>
    <property type="match status" value="1"/>
</dbReference>
<comment type="similarity">
    <text evidence="3 15">Belongs to the peptidase S11 family.</text>
</comment>
<keyword evidence="10" id="KW-0573">Peptidoglycan synthesis</keyword>
<evidence type="ECO:0000256" key="5">
    <source>
        <dbReference type="ARBA" id="ARBA00022645"/>
    </source>
</evidence>
<dbReference type="InterPro" id="IPR001967">
    <property type="entry name" value="Peptidase_S11_N"/>
</dbReference>
<evidence type="ECO:0000256" key="10">
    <source>
        <dbReference type="ARBA" id="ARBA00022984"/>
    </source>
</evidence>
<feature type="binding site" evidence="14">
    <location>
        <position position="225"/>
    </location>
    <ligand>
        <name>substrate</name>
    </ligand>
</feature>
<keyword evidence="5" id="KW-0121">Carboxypeptidase</keyword>
<dbReference type="InterPro" id="IPR015956">
    <property type="entry name" value="Peniciliin-bd_prot_C_sf"/>
</dbReference>
<feature type="domain" description="Peptidase S11 D-Ala-D-Ala carboxypeptidase A C-terminal" evidence="17">
    <location>
        <begin position="275"/>
        <end position="365"/>
    </location>
</feature>
<dbReference type="Gene3D" id="3.40.710.10">
    <property type="entry name" value="DD-peptidase/beta-lactamase superfamily"/>
    <property type="match status" value="1"/>
</dbReference>
<feature type="active site" description="Acyl-ester intermediate" evidence="13">
    <location>
        <position position="63"/>
    </location>
</feature>
<dbReference type="GO" id="GO:0009002">
    <property type="term" value="F:serine-type D-Ala-D-Ala carboxypeptidase activity"/>
    <property type="evidence" value="ECO:0007669"/>
    <property type="project" value="UniProtKB-EC"/>
</dbReference>
<dbReference type="PRINTS" id="PR00725">
    <property type="entry name" value="DADACBPTASE1"/>
</dbReference>
<protein>
    <recommendedName>
        <fullName evidence="4">serine-type D-Ala-D-Ala carboxypeptidase</fullName>
        <ecNumber evidence="4">3.4.16.4</ecNumber>
    </recommendedName>
</protein>
<gene>
    <name evidence="18" type="ORF">DFR31_1527</name>
</gene>
<evidence type="ECO:0000256" key="9">
    <source>
        <dbReference type="ARBA" id="ARBA00022960"/>
    </source>
</evidence>
<dbReference type="SUPFAM" id="SSF69189">
    <property type="entry name" value="Penicillin-binding protein associated domain"/>
    <property type="match status" value="1"/>
</dbReference>
<keyword evidence="19" id="KW-1185">Reference proteome</keyword>
<evidence type="ECO:0000259" key="17">
    <source>
        <dbReference type="SMART" id="SM00936"/>
    </source>
</evidence>
<name>A0A498C5R7_9GAMM</name>
<evidence type="ECO:0000256" key="2">
    <source>
        <dbReference type="ARBA" id="ARBA00004752"/>
    </source>
</evidence>
<evidence type="ECO:0000256" key="13">
    <source>
        <dbReference type="PIRSR" id="PIRSR618044-1"/>
    </source>
</evidence>
<dbReference type="PANTHER" id="PTHR21581:SF6">
    <property type="entry name" value="TRAFFICKING PROTEIN PARTICLE COMPLEX SUBUNIT 12"/>
    <property type="match status" value="1"/>
</dbReference>
<dbReference type="GO" id="GO:0006508">
    <property type="term" value="P:proteolysis"/>
    <property type="evidence" value="ECO:0007669"/>
    <property type="project" value="UniProtKB-KW"/>
</dbReference>
<dbReference type="UniPathway" id="UPA00219"/>
<feature type="chain" id="PRO_5019754783" description="serine-type D-Ala-D-Ala carboxypeptidase" evidence="16">
    <location>
        <begin position="23"/>
        <end position="381"/>
    </location>
</feature>
<dbReference type="OrthoDB" id="9795979at2"/>
<keyword evidence="11" id="KW-0961">Cell wall biogenesis/degradation</keyword>
<feature type="active site" description="Proton acceptor" evidence="13">
    <location>
        <position position="66"/>
    </location>
</feature>
<dbReference type="Pfam" id="PF00768">
    <property type="entry name" value="Peptidase_S11"/>
    <property type="match status" value="1"/>
</dbReference>
<reference evidence="18 19" key="1">
    <citation type="submission" date="2018-10" db="EMBL/GenBank/DDBJ databases">
        <title>Genomic Encyclopedia of Type Strains, Phase IV (KMG-IV): sequencing the most valuable type-strain genomes for metagenomic binning, comparative biology and taxonomic classification.</title>
        <authorList>
            <person name="Goeker M."/>
        </authorList>
    </citation>
    <scope>NUCLEOTIDE SEQUENCE [LARGE SCALE GENOMIC DNA]</scope>
    <source>
        <strain evidence="18 19">DSM 12769</strain>
    </source>
</reference>
<evidence type="ECO:0000256" key="7">
    <source>
        <dbReference type="ARBA" id="ARBA00022729"/>
    </source>
</evidence>
<evidence type="ECO:0000313" key="19">
    <source>
        <dbReference type="Proteomes" id="UP000275461"/>
    </source>
</evidence>
<evidence type="ECO:0000256" key="4">
    <source>
        <dbReference type="ARBA" id="ARBA00012448"/>
    </source>
</evidence>
<dbReference type="GO" id="GO:0009252">
    <property type="term" value="P:peptidoglycan biosynthetic process"/>
    <property type="evidence" value="ECO:0007669"/>
    <property type="project" value="UniProtKB-UniPathway"/>
</dbReference>
<dbReference type="SMART" id="SM00936">
    <property type="entry name" value="PBP5_C"/>
    <property type="match status" value="1"/>
</dbReference>
<sequence>MRQLIIACLLSLLVLFSSSAVGQIPIPTPAAPSVGAASHVLMDARSGQILAEGNADEQRDPASLVKMMTAYVVFSELREGNVDLEEIVTVSERAWRTPGSRMFIEPGDEVRVADLMRGVIIQSGNDACVALAEHLAGDEQTFAQVMNSYAEQLGMENTYFANATGLPDEAMKTTARDTALLARAIVRDFPEYYSWYSERSFTWNDIRQSNRNRLLWRDSSVDGIKTGHTSAAGYNLAASAERDDMRLVSVVLGTSSEQARADQTQSLLNYGFRFFETHRLYDDNEELTRSRVWKGDMEDLGVGIDGELYLTIPRRQYDNLEASLRIDEPLVAPIEAGDQVGRLVVRLQGEVMHEEPLLARETVAEGSLWRRVVDDVLLRFQ</sequence>
<comment type="catalytic activity">
    <reaction evidence="12">
        <text>Preferential cleavage: (Ac)2-L-Lys-D-Ala-|-D-Ala. Also transpeptidation of peptidyl-alanyl moieties that are N-acyl substituents of D-alanine.</text>
        <dbReference type="EC" id="3.4.16.4"/>
    </reaction>
</comment>
<evidence type="ECO:0000256" key="3">
    <source>
        <dbReference type="ARBA" id="ARBA00007164"/>
    </source>
</evidence>
<dbReference type="PANTHER" id="PTHR21581">
    <property type="entry name" value="D-ALANYL-D-ALANINE CARBOXYPEPTIDASE"/>
    <property type="match status" value="1"/>
</dbReference>
<evidence type="ECO:0000256" key="15">
    <source>
        <dbReference type="RuleBase" id="RU004016"/>
    </source>
</evidence>
<keyword evidence="8" id="KW-0378">Hydrolase</keyword>
<keyword evidence="6" id="KW-0645">Protease</keyword>
<feature type="active site" evidence="13">
    <location>
        <position position="123"/>
    </location>
</feature>
<dbReference type="Proteomes" id="UP000275461">
    <property type="component" value="Unassembled WGS sequence"/>
</dbReference>
<dbReference type="InterPro" id="IPR037167">
    <property type="entry name" value="Peptidase_S11_C_sf"/>
</dbReference>
<dbReference type="InterPro" id="IPR012907">
    <property type="entry name" value="Peptidase_S11_C"/>
</dbReference>
<dbReference type="Gene3D" id="2.60.410.10">
    <property type="entry name" value="D-Ala-D-Ala carboxypeptidase, C-terminal domain"/>
    <property type="match status" value="1"/>
</dbReference>
<comment type="caution">
    <text evidence="18">The sequence shown here is derived from an EMBL/GenBank/DDBJ whole genome shotgun (WGS) entry which is preliminary data.</text>
</comment>
<dbReference type="InterPro" id="IPR018044">
    <property type="entry name" value="Peptidase_S11"/>
</dbReference>
<dbReference type="GO" id="GO:0008360">
    <property type="term" value="P:regulation of cell shape"/>
    <property type="evidence" value="ECO:0007669"/>
    <property type="project" value="UniProtKB-KW"/>
</dbReference>
<evidence type="ECO:0000256" key="8">
    <source>
        <dbReference type="ARBA" id="ARBA00022801"/>
    </source>
</evidence>
<evidence type="ECO:0000256" key="11">
    <source>
        <dbReference type="ARBA" id="ARBA00023316"/>
    </source>
</evidence>
<keyword evidence="7 16" id="KW-0732">Signal</keyword>
<keyword evidence="9" id="KW-0133">Cell shape</keyword>
<evidence type="ECO:0000313" key="18">
    <source>
        <dbReference type="EMBL" id="RLK51584.1"/>
    </source>
</evidence>
<evidence type="ECO:0000256" key="16">
    <source>
        <dbReference type="SAM" id="SignalP"/>
    </source>
</evidence>
<dbReference type="RefSeq" id="WP_121441984.1">
    <property type="nucleotide sequence ID" value="NZ_RCDA01000001.1"/>
</dbReference>
<evidence type="ECO:0000256" key="12">
    <source>
        <dbReference type="ARBA" id="ARBA00034000"/>
    </source>
</evidence>
<dbReference type="SUPFAM" id="SSF56601">
    <property type="entry name" value="beta-lactamase/transpeptidase-like"/>
    <property type="match status" value="1"/>
</dbReference>
<organism evidence="18 19">
    <name type="scientific">Alkalispirillum mobile</name>
    <dbReference type="NCBI Taxonomy" id="85925"/>
    <lineage>
        <taxon>Bacteria</taxon>
        <taxon>Pseudomonadati</taxon>
        <taxon>Pseudomonadota</taxon>
        <taxon>Gammaproteobacteria</taxon>
        <taxon>Chromatiales</taxon>
        <taxon>Ectothiorhodospiraceae</taxon>
        <taxon>Alkalispirillum</taxon>
    </lineage>
</organism>
<evidence type="ECO:0000256" key="14">
    <source>
        <dbReference type="PIRSR" id="PIRSR618044-2"/>
    </source>
</evidence>
<evidence type="ECO:0000256" key="1">
    <source>
        <dbReference type="ARBA" id="ARBA00003217"/>
    </source>
</evidence>
<proteinExistence type="inferred from homology"/>
<evidence type="ECO:0000256" key="6">
    <source>
        <dbReference type="ARBA" id="ARBA00022670"/>
    </source>
</evidence>